<dbReference type="OrthoDB" id="9811754at2"/>
<evidence type="ECO:0000259" key="5">
    <source>
        <dbReference type="Pfam" id="PF25876"/>
    </source>
</evidence>
<feature type="domain" description="Multidrug resistance protein MdtA-like barrel-sandwich hybrid" evidence="6">
    <location>
        <begin position="67"/>
        <end position="295"/>
    </location>
</feature>
<dbReference type="Pfam" id="PF25917">
    <property type="entry name" value="BSH_RND"/>
    <property type="match status" value="1"/>
</dbReference>
<dbReference type="GO" id="GO:0030313">
    <property type="term" value="C:cell envelope"/>
    <property type="evidence" value="ECO:0007669"/>
    <property type="project" value="UniProtKB-SubCell"/>
</dbReference>
<feature type="transmembrane region" description="Helical" evidence="4">
    <location>
        <begin position="28"/>
        <end position="47"/>
    </location>
</feature>
<protein>
    <submittedName>
        <fullName evidence="8">Membrane fusion protein, multidrug efflux system</fullName>
    </submittedName>
</protein>
<dbReference type="Gene3D" id="1.10.287.470">
    <property type="entry name" value="Helix hairpin bin"/>
    <property type="match status" value="2"/>
</dbReference>
<dbReference type="RefSeq" id="WP_093153213.1">
    <property type="nucleotide sequence ID" value="NZ_FNBW01000014.1"/>
</dbReference>
<dbReference type="Pfam" id="PF25963">
    <property type="entry name" value="Beta-barrel_AAEA"/>
    <property type="match status" value="1"/>
</dbReference>
<gene>
    <name evidence="8" type="ORF">SAMN05660686_04049</name>
</gene>
<dbReference type="InterPro" id="IPR050739">
    <property type="entry name" value="MFP"/>
</dbReference>
<dbReference type="PANTHER" id="PTHR30386:SF19">
    <property type="entry name" value="MULTIDRUG EXPORT PROTEIN EMRA-RELATED"/>
    <property type="match status" value="1"/>
</dbReference>
<evidence type="ECO:0000259" key="6">
    <source>
        <dbReference type="Pfam" id="PF25917"/>
    </source>
</evidence>
<evidence type="ECO:0000313" key="9">
    <source>
        <dbReference type="Proteomes" id="UP000198615"/>
    </source>
</evidence>
<keyword evidence="2" id="KW-0175">Coiled coil</keyword>
<evidence type="ECO:0000313" key="8">
    <source>
        <dbReference type="EMBL" id="SDG32419.1"/>
    </source>
</evidence>
<dbReference type="GO" id="GO:0055085">
    <property type="term" value="P:transmembrane transport"/>
    <property type="evidence" value="ECO:0007669"/>
    <property type="project" value="InterPro"/>
</dbReference>
<keyword evidence="9" id="KW-1185">Reference proteome</keyword>
<name>A0A8G2BN13_9PROT</name>
<evidence type="ECO:0000256" key="3">
    <source>
        <dbReference type="SAM" id="MobiDB-lite"/>
    </source>
</evidence>
<dbReference type="EMBL" id="FNBW01000014">
    <property type="protein sequence ID" value="SDG32419.1"/>
    <property type="molecule type" value="Genomic_DNA"/>
</dbReference>
<dbReference type="Gene3D" id="2.40.50.100">
    <property type="match status" value="1"/>
</dbReference>
<comment type="caution">
    <text evidence="8">The sequence shown here is derived from an EMBL/GenBank/DDBJ whole genome shotgun (WGS) entry which is preliminary data.</text>
</comment>
<feature type="region of interest" description="Disordered" evidence="3">
    <location>
        <begin position="1"/>
        <end position="21"/>
    </location>
</feature>
<evidence type="ECO:0000256" key="1">
    <source>
        <dbReference type="ARBA" id="ARBA00004196"/>
    </source>
</evidence>
<feature type="domain" description="Multidrug resistance protein MdtA-like alpha-helical hairpin" evidence="5">
    <location>
        <begin position="149"/>
        <end position="212"/>
    </location>
</feature>
<feature type="domain" description="p-hydroxybenzoic acid efflux pump subunit AaeA-like beta-barrel" evidence="7">
    <location>
        <begin position="301"/>
        <end position="387"/>
    </location>
</feature>
<evidence type="ECO:0000259" key="7">
    <source>
        <dbReference type="Pfam" id="PF25963"/>
    </source>
</evidence>
<sequence>MDAQSPKEARGDAAEQPAGTSSKKRRRVMFLATVLTVAGAAGTFWWLHGLGKEETDNAFVEGDTQMVASEVTGRVIAVHFAEGSAVMQNAVLVEIESADAEARVAEAEAALVRAHADAARAEADLSYSEADTEARLAEAQAAKDLAESTLAQRQADVTAAEAESSQAAADAARYRQLSRSDFASKQRLESAEARARTTGAQVKAARSAVAAALAEVRRAEAAIETVRAARREIVAREAERDAAKAAVHEAEASLRAARVALDHTRIVAAHDGTVTKKSVVVGQLVQTGQALASVVFGQPWVVANFKETQLTDMRVGQSVDIAVDAYPDLVLTGRVDTIGRGTGSYFSLLPTENATGNYVKVVQRVPVKIVIIDGLDPRRPLSLGMSVIPIVHVDDEGSAPE</sequence>
<dbReference type="InterPro" id="IPR058624">
    <property type="entry name" value="MdtA-like_HH"/>
</dbReference>
<dbReference type="Proteomes" id="UP000198615">
    <property type="component" value="Unassembled WGS sequence"/>
</dbReference>
<accession>A0A8G2BN13</accession>
<keyword evidence="4" id="KW-1133">Transmembrane helix</keyword>
<evidence type="ECO:0000256" key="4">
    <source>
        <dbReference type="SAM" id="Phobius"/>
    </source>
</evidence>
<dbReference type="Gene3D" id="2.40.30.170">
    <property type="match status" value="1"/>
</dbReference>
<dbReference type="Pfam" id="PF25876">
    <property type="entry name" value="HH_MFP_RND"/>
    <property type="match status" value="1"/>
</dbReference>
<comment type="subcellular location">
    <subcellularLocation>
        <location evidence="1">Cell envelope</location>
    </subcellularLocation>
</comment>
<dbReference type="AlphaFoldDB" id="A0A8G2BN13"/>
<feature type="compositionally biased region" description="Basic and acidic residues" evidence="3">
    <location>
        <begin position="1"/>
        <end position="13"/>
    </location>
</feature>
<dbReference type="PANTHER" id="PTHR30386">
    <property type="entry name" value="MEMBRANE FUSION SUBUNIT OF EMRAB-TOLC MULTIDRUG EFFLUX PUMP"/>
    <property type="match status" value="1"/>
</dbReference>
<proteinExistence type="predicted"/>
<keyword evidence="4" id="KW-0472">Membrane</keyword>
<dbReference type="InterPro" id="IPR058625">
    <property type="entry name" value="MdtA-like_BSH"/>
</dbReference>
<reference evidence="8 9" key="1">
    <citation type="submission" date="2016-10" db="EMBL/GenBank/DDBJ databases">
        <authorList>
            <person name="Varghese N."/>
            <person name="Submissions S."/>
        </authorList>
    </citation>
    <scope>NUCLEOTIDE SEQUENCE [LARGE SCALE GENOMIC DNA]</scope>
    <source>
        <strain evidence="8 9">DSM 18839</strain>
    </source>
</reference>
<feature type="coiled-coil region" evidence="2">
    <location>
        <begin position="97"/>
        <end position="124"/>
    </location>
</feature>
<dbReference type="SUPFAM" id="SSF111369">
    <property type="entry name" value="HlyD-like secretion proteins"/>
    <property type="match status" value="2"/>
</dbReference>
<evidence type="ECO:0000256" key="2">
    <source>
        <dbReference type="SAM" id="Coils"/>
    </source>
</evidence>
<feature type="coiled-coil region" evidence="2">
    <location>
        <begin position="202"/>
        <end position="246"/>
    </location>
</feature>
<organism evidence="8 9">
    <name type="scientific">Thalassobaculum litoreum DSM 18839</name>
    <dbReference type="NCBI Taxonomy" id="1123362"/>
    <lineage>
        <taxon>Bacteria</taxon>
        <taxon>Pseudomonadati</taxon>
        <taxon>Pseudomonadota</taxon>
        <taxon>Alphaproteobacteria</taxon>
        <taxon>Rhodospirillales</taxon>
        <taxon>Thalassobaculaceae</taxon>
        <taxon>Thalassobaculum</taxon>
    </lineage>
</organism>
<dbReference type="InterPro" id="IPR058634">
    <property type="entry name" value="AaeA-lik-b-barrel"/>
</dbReference>
<keyword evidence="4" id="KW-0812">Transmembrane</keyword>